<dbReference type="Proteomes" id="UP000595512">
    <property type="component" value="Chromosome"/>
</dbReference>
<dbReference type="EMBL" id="CP066701">
    <property type="protein sequence ID" value="QQX25462.1"/>
    <property type="molecule type" value="Genomic_DNA"/>
</dbReference>
<dbReference type="KEGG" id="hspo:JGZ69_00035"/>
<sequence length="104" mass="12275">METYTTDQAAQKALEWCEVNKGWKRICDIEDSDSLYKTWDELPKKIKNYWIKAYGEYSAESAWKEFGESYCKFPKGFITGKGEFYENVLDVPLYHNLMMVFKVG</sequence>
<evidence type="ECO:0000313" key="1">
    <source>
        <dbReference type="EMBL" id="QQX25462.1"/>
    </source>
</evidence>
<protein>
    <submittedName>
        <fullName evidence="1">Uncharacterized protein</fullName>
    </submittedName>
</protein>
<reference evidence="1 2" key="1">
    <citation type="submission" date="2020-12" db="EMBL/GenBank/DDBJ databases">
        <title>Taxonomic evaluation of the Bacillus sporothermodurans group of bacteria based on whole genome sequences.</title>
        <authorList>
            <person name="Fiedler G."/>
            <person name="Herbstmann A.-D."/>
            <person name="Doll E."/>
            <person name="Wenning M."/>
            <person name="Brinks E."/>
            <person name="Kabisch J."/>
            <person name="Breitenwieser F."/>
            <person name="Lappann M."/>
            <person name="Boehnlein C."/>
            <person name="Franz C."/>
        </authorList>
    </citation>
    <scope>NUCLEOTIDE SEQUENCE [LARGE SCALE GENOMIC DNA]</scope>
    <source>
        <strain evidence="1 2">DSM 10599</strain>
    </source>
</reference>
<dbReference type="RefSeq" id="WP_202299775.1">
    <property type="nucleotide sequence ID" value="NZ_CP066701.1"/>
</dbReference>
<dbReference type="AlphaFoldDB" id="A0AB37HGL9"/>
<evidence type="ECO:0000313" key="2">
    <source>
        <dbReference type="Proteomes" id="UP000595512"/>
    </source>
</evidence>
<organism evidence="1 2">
    <name type="scientific">Heyndrickxia sporothermodurans</name>
    <dbReference type="NCBI Taxonomy" id="46224"/>
    <lineage>
        <taxon>Bacteria</taxon>
        <taxon>Bacillati</taxon>
        <taxon>Bacillota</taxon>
        <taxon>Bacilli</taxon>
        <taxon>Bacillales</taxon>
        <taxon>Bacillaceae</taxon>
        <taxon>Heyndrickxia</taxon>
    </lineage>
</organism>
<accession>A0AB37HGL9</accession>
<name>A0AB37HGL9_9BACI</name>
<gene>
    <name evidence="1" type="ORF">JGZ69_00035</name>
</gene>
<proteinExistence type="predicted"/>